<reference evidence="2 3" key="1">
    <citation type="submission" date="2019-10" db="EMBL/GenBank/DDBJ databases">
        <authorList>
            <person name="Palmer J.M."/>
        </authorList>
    </citation>
    <scope>NUCLEOTIDE SEQUENCE [LARGE SCALE GENOMIC DNA]</scope>
    <source>
        <strain evidence="2 3">TWF506</strain>
    </source>
</reference>
<dbReference type="InterPro" id="IPR052973">
    <property type="entry name" value="Fungal_sec-metab_reg_TF"/>
</dbReference>
<dbReference type="PANTHER" id="PTHR35392:SF3">
    <property type="entry name" value="ZN(2)-C6 FUNGAL-TYPE DOMAIN-CONTAINING PROTEIN"/>
    <property type="match status" value="1"/>
</dbReference>
<feature type="compositionally biased region" description="Polar residues" evidence="1">
    <location>
        <begin position="124"/>
        <end position="140"/>
    </location>
</feature>
<comment type="caution">
    <text evidence="2">The sequence shown here is derived from an EMBL/GenBank/DDBJ whole genome shotgun (WGS) entry which is preliminary data.</text>
</comment>
<proteinExistence type="predicted"/>
<evidence type="ECO:0008006" key="4">
    <source>
        <dbReference type="Google" id="ProtNLM"/>
    </source>
</evidence>
<keyword evidence="3" id="KW-1185">Reference proteome</keyword>
<evidence type="ECO:0000313" key="3">
    <source>
        <dbReference type="Proteomes" id="UP001307849"/>
    </source>
</evidence>
<accession>A0AAN8NFC3</accession>
<evidence type="ECO:0000313" key="2">
    <source>
        <dbReference type="EMBL" id="KAK6504436.1"/>
    </source>
</evidence>
<dbReference type="PANTHER" id="PTHR35392">
    <property type="entry name" value="ZN(II)2CYS6 TRANSCRIPTION FACTOR (EUROFUNG)-RELATED-RELATED"/>
    <property type="match status" value="1"/>
</dbReference>
<feature type="region of interest" description="Disordered" evidence="1">
    <location>
        <begin position="212"/>
        <end position="237"/>
    </location>
</feature>
<name>A0AAN8NFC3_9PEZI</name>
<dbReference type="AlphaFoldDB" id="A0AAN8NFC3"/>
<sequence length="673" mass="76234">MEELDSYLHHLWGGHTQQTADYLLSVPSGVSPNPRRRSLSPHQDHDILAGFPAGPAPHFNQSIYNIDDSIDWAPWDRENFIAFFGRNYSPAEVQFSHQVPIPIPRPTSSLSGGGRSLATELTLDPNNSNTLMPSSFVESSHAQDQYHHHHHQHNHHGIQPPVVSHPPVVERPQSGYKNNKNSSKFKGYQIKLVSKPVPTKTNSRKHKIEEVDARGEPAEKRPRKIAKSTPTSTASGEVKFSIVPPELARKGGHGALKELTDEEKRSKALVRQFGGGCFRCRMLNKKCHASHTGICPPCKGSPHLCFRLDLGDCSFFRSNTPIHIVPVSEHTKVWASDEILELKFHCVPLSVARFCEPLVVSCRRFVPQPGDNLKKSPGGERPDAFIEVQPYIAHSSEEMYKTLLTRMTCYRDAFIIEMMSQISRTSPVTIGIMNLADHLSKLRPNGIVHCALDIWVGAHLNASERSLCGEELLGMPRNIIDDSSSFLFGYVPIPPQLDNQLDNLIIKGMVSNAAHLLKTIWTKFKAKKKTDWLELWVTVYIILNTVEFVLKTQQAYVEYLGSTFHRDKILAHWDLHRNLWSWSGDHLVDAFEYYHKKLEMPLGSLLRKETLSDAQTYTDIKLDNEAIRMMRQIGEHISVAVQTYNLETAERPRTPPGRAEYETMWTSQIIFVR</sequence>
<protein>
    <recommendedName>
        <fullName evidence="4">Zn(2)-C6 fungal-type domain-containing protein</fullName>
    </recommendedName>
</protein>
<feature type="region of interest" description="Disordered" evidence="1">
    <location>
        <begin position="105"/>
        <end position="165"/>
    </location>
</feature>
<dbReference type="Proteomes" id="UP001307849">
    <property type="component" value="Unassembled WGS sequence"/>
</dbReference>
<gene>
    <name evidence="2" type="ORF">TWF506_002635</name>
</gene>
<evidence type="ECO:0000256" key="1">
    <source>
        <dbReference type="SAM" id="MobiDB-lite"/>
    </source>
</evidence>
<dbReference type="EMBL" id="JAVHJM010000010">
    <property type="protein sequence ID" value="KAK6504436.1"/>
    <property type="molecule type" value="Genomic_DNA"/>
</dbReference>
<organism evidence="2 3">
    <name type="scientific">Arthrobotrys conoides</name>
    <dbReference type="NCBI Taxonomy" id="74498"/>
    <lineage>
        <taxon>Eukaryota</taxon>
        <taxon>Fungi</taxon>
        <taxon>Dikarya</taxon>
        <taxon>Ascomycota</taxon>
        <taxon>Pezizomycotina</taxon>
        <taxon>Orbiliomycetes</taxon>
        <taxon>Orbiliales</taxon>
        <taxon>Orbiliaceae</taxon>
        <taxon>Arthrobotrys</taxon>
    </lineage>
</organism>
<feature type="compositionally biased region" description="Basic residues" evidence="1">
    <location>
        <begin position="147"/>
        <end position="156"/>
    </location>
</feature>